<evidence type="ECO:0000256" key="1">
    <source>
        <dbReference type="SAM" id="MobiDB-lite"/>
    </source>
</evidence>
<feature type="compositionally biased region" description="Basic and acidic residues" evidence="1">
    <location>
        <begin position="50"/>
        <end position="64"/>
    </location>
</feature>
<organism evidence="2 3">
    <name type="scientific">Frankliniella fusca</name>
    <dbReference type="NCBI Taxonomy" id="407009"/>
    <lineage>
        <taxon>Eukaryota</taxon>
        <taxon>Metazoa</taxon>
        <taxon>Ecdysozoa</taxon>
        <taxon>Arthropoda</taxon>
        <taxon>Hexapoda</taxon>
        <taxon>Insecta</taxon>
        <taxon>Pterygota</taxon>
        <taxon>Neoptera</taxon>
        <taxon>Paraneoptera</taxon>
        <taxon>Thysanoptera</taxon>
        <taxon>Terebrantia</taxon>
        <taxon>Thripoidea</taxon>
        <taxon>Thripidae</taxon>
        <taxon>Frankliniella</taxon>
    </lineage>
</organism>
<reference evidence="2" key="2">
    <citation type="journal article" date="2023" name="BMC Genomics">
        <title>Pest status, molecular evolution, and epigenetic factors derived from the genome assembly of Frankliniella fusca, a thysanopteran phytovirus vector.</title>
        <authorList>
            <person name="Catto M.A."/>
            <person name="Labadie P.E."/>
            <person name="Jacobson A.L."/>
            <person name="Kennedy G.G."/>
            <person name="Srinivasan R."/>
            <person name="Hunt B.G."/>
        </authorList>
    </citation>
    <scope>NUCLEOTIDE SEQUENCE</scope>
    <source>
        <strain evidence="2">PL_HMW_Pooled</strain>
    </source>
</reference>
<comment type="caution">
    <text evidence="2">The sequence shown here is derived from an EMBL/GenBank/DDBJ whole genome shotgun (WGS) entry which is preliminary data.</text>
</comment>
<sequence>PPASPTATDWPGRLRGENPPGPQRKRYLFGPLGGPSGPQGAQRTPLGPTRENKVRNGQKKIREQIRRRKGGSGSALTRPKLRDVHSRLTAPTLVEWAAVRKPDCWLDRDS</sequence>
<accession>A0AAE1H026</accession>
<evidence type="ECO:0000313" key="2">
    <source>
        <dbReference type="EMBL" id="KAK3912272.1"/>
    </source>
</evidence>
<dbReference type="GO" id="GO:0004386">
    <property type="term" value="F:helicase activity"/>
    <property type="evidence" value="ECO:0007669"/>
    <property type="project" value="UniProtKB-KW"/>
</dbReference>
<dbReference type="EMBL" id="JAHWGI010000292">
    <property type="protein sequence ID" value="KAK3912272.1"/>
    <property type="molecule type" value="Genomic_DNA"/>
</dbReference>
<protein>
    <submittedName>
        <fullName evidence="2">Regulator of telomere elongation helicase 1</fullName>
    </submittedName>
</protein>
<dbReference type="Proteomes" id="UP001219518">
    <property type="component" value="Unassembled WGS sequence"/>
</dbReference>
<dbReference type="AlphaFoldDB" id="A0AAE1H026"/>
<proteinExistence type="predicted"/>
<keyword evidence="3" id="KW-1185">Reference proteome</keyword>
<feature type="region of interest" description="Disordered" evidence="1">
    <location>
        <begin position="1"/>
        <end position="82"/>
    </location>
</feature>
<evidence type="ECO:0000313" key="3">
    <source>
        <dbReference type="Proteomes" id="UP001219518"/>
    </source>
</evidence>
<keyword evidence="2" id="KW-0067">ATP-binding</keyword>
<keyword evidence="2" id="KW-0547">Nucleotide-binding</keyword>
<keyword evidence="2" id="KW-0347">Helicase</keyword>
<feature type="non-terminal residue" evidence="2">
    <location>
        <position position="110"/>
    </location>
</feature>
<name>A0AAE1H026_9NEOP</name>
<reference evidence="2" key="1">
    <citation type="submission" date="2021-07" db="EMBL/GenBank/DDBJ databases">
        <authorList>
            <person name="Catto M.A."/>
            <person name="Jacobson A."/>
            <person name="Kennedy G."/>
            <person name="Labadie P."/>
            <person name="Hunt B.G."/>
            <person name="Srinivasan R."/>
        </authorList>
    </citation>
    <scope>NUCLEOTIDE SEQUENCE</scope>
    <source>
        <strain evidence="2">PL_HMW_Pooled</strain>
        <tissue evidence="2">Head</tissue>
    </source>
</reference>
<keyword evidence="2" id="KW-0378">Hydrolase</keyword>
<gene>
    <name evidence="2" type="ORF">KUF71_021842</name>
</gene>